<dbReference type="AlphaFoldDB" id="A0A1C9W8A5"/>
<evidence type="ECO:0000256" key="3">
    <source>
        <dbReference type="ARBA" id="ARBA00022777"/>
    </source>
</evidence>
<keyword evidence="2 6" id="KW-0547">Nucleotide-binding</keyword>
<dbReference type="Pfam" id="PF00069">
    <property type="entry name" value="Pkinase"/>
    <property type="match status" value="1"/>
</dbReference>
<keyword evidence="5" id="KW-0802">TPR repeat</keyword>
<dbReference type="InterPro" id="IPR011990">
    <property type="entry name" value="TPR-like_helical_dom_sf"/>
</dbReference>
<protein>
    <submittedName>
        <fullName evidence="9">Serine/threonine-protein kinase StkP</fullName>
        <ecNumber evidence="9">2.7.11.1</ecNumber>
    </submittedName>
</protein>
<gene>
    <name evidence="9" type="primary">stkP_2</name>
    <name evidence="9" type="ORF">AUP74_01938</name>
</gene>
<dbReference type="PROSITE" id="PS00108">
    <property type="entry name" value="PROTEIN_KINASE_ST"/>
    <property type="match status" value="1"/>
</dbReference>
<dbReference type="Gene3D" id="3.30.200.20">
    <property type="entry name" value="Phosphorylase Kinase, domain 1"/>
    <property type="match status" value="1"/>
</dbReference>
<evidence type="ECO:0000256" key="4">
    <source>
        <dbReference type="ARBA" id="ARBA00022840"/>
    </source>
</evidence>
<dbReference type="SUPFAM" id="SSF56112">
    <property type="entry name" value="Protein kinase-like (PK-like)"/>
    <property type="match status" value="1"/>
</dbReference>
<dbReference type="PANTHER" id="PTHR43289:SF6">
    <property type="entry name" value="SERINE_THREONINE-PROTEIN KINASE NEKL-3"/>
    <property type="match status" value="1"/>
</dbReference>
<evidence type="ECO:0000313" key="9">
    <source>
        <dbReference type="EMBL" id="AOS97368.1"/>
    </source>
</evidence>
<dbReference type="Proteomes" id="UP000095672">
    <property type="component" value="Chromosome"/>
</dbReference>
<dbReference type="RefSeq" id="WP_069947387.1">
    <property type="nucleotide sequence ID" value="NZ_CP014143.1"/>
</dbReference>
<feature type="binding site" evidence="6">
    <location>
        <position position="40"/>
    </location>
    <ligand>
        <name>ATP</name>
        <dbReference type="ChEBI" id="CHEBI:30616"/>
    </ligand>
</feature>
<dbReference type="KEGG" id="micc:AUP74_01938"/>
<reference evidence="10" key="1">
    <citation type="submission" date="2016-01" db="EMBL/GenBank/DDBJ databases">
        <title>Complete genome sequence of Microbulbifer sp. CCB-MM1, a halophile isolated from Matang Mangrove Forest, Perak.</title>
        <authorList>
            <person name="Moh T.H."/>
            <person name="Dinesh B."/>
            <person name="Lau N.-S."/>
            <person name="Go F."/>
            <person name="Alexander Chong S.-C."/>
        </authorList>
    </citation>
    <scope>NUCLEOTIDE SEQUENCE [LARGE SCALE GENOMIC DNA]</scope>
    <source>
        <strain evidence="10">CCB-MM1</strain>
    </source>
</reference>
<keyword evidence="10" id="KW-1185">Reference proteome</keyword>
<dbReference type="InterPro" id="IPR019734">
    <property type="entry name" value="TPR_rpt"/>
</dbReference>
<keyword evidence="4 6" id="KW-0067">ATP-binding</keyword>
<dbReference type="PROSITE" id="PS50011">
    <property type="entry name" value="PROTEIN_KINASE_DOM"/>
    <property type="match status" value="1"/>
</dbReference>
<evidence type="ECO:0000256" key="2">
    <source>
        <dbReference type="ARBA" id="ARBA00022741"/>
    </source>
</evidence>
<proteinExistence type="predicted"/>
<dbReference type="EC" id="2.7.11.1" evidence="9"/>
<dbReference type="PANTHER" id="PTHR43289">
    <property type="entry name" value="MITOGEN-ACTIVATED PROTEIN KINASE KINASE KINASE 20-RELATED"/>
    <property type="match status" value="1"/>
</dbReference>
<evidence type="ECO:0000256" key="6">
    <source>
        <dbReference type="PROSITE-ProRule" id="PRU10141"/>
    </source>
</evidence>
<dbReference type="OrthoDB" id="9801841at2"/>
<dbReference type="InterPro" id="IPR017441">
    <property type="entry name" value="Protein_kinase_ATP_BS"/>
</dbReference>
<evidence type="ECO:0000256" key="7">
    <source>
        <dbReference type="SAM" id="MobiDB-lite"/>
    </source>
</evidence>
<dbReference type="GO" id="GO:0005524">
    <property type="term" value="F:ATP binding"/>
    <property type="evidence" value="ECO:0007669"/>
    <property type="project" value="UniProtKB-UniRule"/>
</dbReference>
<evidence type="ECO:0000256" key="5">
    <source>
        <dbReference type="PROSITE-ProRule" id="PRU00339"/>
    </source>
</evidence>
<organism evidence="9 10">
    <name type="scientific">Microbulbifer aggregans</name>
    <dbReference type="NCBI Taxonomy" id="1769779"/>
    <lineage>
        <taxon>Bacteria</taxon>
        <taxon>Pseudomonadati</taxon>
        <taxon>Pseudomonadota</taxon>
        <taxon>Gammaproteobacteria</taxon>
        <taxon>Cellvibrionales</taxon>
        <taxon>Microbulbiferaceae</taxon>
        <taxon>Microbulbifer</taxon>
    </lineage>
</organism>
<dbReference type="PROSITE" id="PS00107">
    <property type="entry name" value="PROTEIN_KINASE_ATP"/>
    <property type="match status" value="1"/>
</dbReference>
<dbReference type="InterPro" id="IPR000719">
    <property type="entry name" value="Prot_kinase_dom"/>
</dbReference>
<dbReference type="Gene3D" id="1.25.40.10">
    <property type="entry name" value="Tetratricopeptide repeat domain"/>
    <property type="match status" value="1"/>
</dbReference>
<evidence type="ECO:0000259" key="8">
    <source>
        <dbReference type="PROSITE" id="PS50011"/>
    </source>
</evidence>
<dbReference type="InterPro" id="IPR011009">
    <property type="entry name" value="Kinase-like_dom_sf"/>
</dbReference>
<dbReference type="InterPro" id="IPR008271">
    <property type="entry name" value="Ser/Thr_kinase_AS"/>
</dbReference>
<dbReference type="PROSITE" id="PS50005">
    <property type="entry name" value="TPR"/>
    <property type="match status" value="1"/>
</dbReference>
<keyword evidence="3 9" id="KW-0418">Kinase</keyword>
<dbReference type="STRING" id="1769779.AUP74_01938"/>
<dbReference type="PATRIC" id="fig|1769779.3.peg.1944"/>
<dbReference type="SMART" id="SM00220">
    <property type="entry name" value="S_TKc"/>
    <property type="match status" value="1"/>
</dbReference>
<feature type="compositionally biased region" description="Basic and acidic residues" evidence="7">
    <location>
        <begin position="507"/>
        <end position="526"/>
    </location>
</feature>
<name>A0A1C9W8A5_9GAMM</name>
<dbReference type="SUPFAM" id="SSF48452">
    <property type="entry name" value="TPR-like"/>
    <property type="match status" value="1"/>
</dbReference>
<feature type="region of interest" description="Disordered" evidence="7">
    <location>
        <begin position="507"/>
        <end position="527"/>
    </location>
</feature>
<accession>A0A1C9W8A5</accession>
<feature type="domain" description="Protein kinase" evidence="8">
    <location>
        <begin position="11"/>
        <end position="265"/>
    </location>
</feature>
<dbReference type="Gene3D" id="1.10.510.10">
    <property type="entry name" value="Transferase(Phosphotransferase) domain 1"/>
    <property type="match status" value="1"/>
</dbReference>
<dbReference type="CDD" id="cd14014">
    <property type="entry name" value="STKc_PknB_like"/>
    <property type="match status" value="1"/>
</dbReference>
<feature type="repeat" description="TPR" evidence="5">
    <location>
        <begin position="412"/>
        <end position="445"/>
    </location>
</feature>
<evidence type="ECO:0000313" key="10">
    <source>
        <dbReference type="Proteomes" id="UP000095672"/>
    </source>
</evidence>
<keyword evidence="1 9" id="KW-0808">Transferase</keyword>
<dbReference type="GO" id="GO:0004674">
    <property type="term" value="F:protein serine/threonine kinase activity"/>
    <property type="evidence" value="ECO:0007669"/>
    <property type="project" value="UniProtKB-EC"/>
</dbReference>
<evidence type="ECO:0000256" key="1">
    <source>
        <dbReference type="ARBA" id="ARBA00022679"/>
    </source>
</evidence>
<dbReference type="EMBL" id="CP014143">
    <property type="protein sequence ID" value="AOS97368.1"/>
    <property type="molecule type" value="Genomic_DNA"/>
</dbReference>
<sequence>MNSSDIQVPGYTIHSAIGHGGMASVFLATQESLNRKVAIKVLRNRDETGVGERFINEARYIASLNSPHVITIYDISTLENGDCYIAMEFIACGDLTENFENVSGVEAALEVIRQVALGLVVVHDSGIIHRDVKPKNILFRKDGTAVLTDFGIAKEIDNASDLTQAGFSLGSPSYSSPEQAQCHPIDLTTDIYSLGVVLLELLLGYNPFKGDSHTGTALNHIQLPVPTLPEEFDHLTPLVQRMLAKSPEERYPSCRELLADIERILEADDGAHRAEPATLFPLAPFRRFHLPRIRRLPSWPELKFRRPWFRSSLWAFPAISTKNLRGGLAAMAGSVVIAAVYFGAFYQTETEREIEHLLHRAEQSMEAGRYMAPIADNAHELYRQVLKLEKTNLKAIWGVKTAEQKQVEAYLVQAAQALGERRLQRPDGDNALHYYRQALAIDAKNARARTGIRDVIQEYIRLARTEMSESDYSEANYYVDSGLNIAPNNALLLSLRDELERRQEQVLVRQREQPQRRPAKTREETPTVRTYIRSALDKLRDKLGGN</sequence>